<protein>
    <submittedName>
        <fullName evidence="3">Sodium:proton antiporter</fullName>
    </submittedName>
</protein>
<keyword evidence="1" id="KW-0472">Membrane</keyword>
<feature type="transmembrane region" description="Helical" evidence="1">
    <location>
        <begin position="133"/>
        <end position="158"/>
    </location>
</feature>
<keyword evidence="1" id="KW-0812">Transmembrane</keyword>
<keyword evidence="2" id="KW-0732">Signal</keyword>
<sequence>MKKLLTVMCTFLTVFLACPVGVWAAGNGGTGSGVPVWLCIPFAGLLLCVAVMPLVKGEWWESHQPVVVAFWIVLMIIPFAVVYGAGKTAETVLECVINDYLTFIILLFGLFCVSGNITVEGDFAGSPRVNVGLLALGTLLSSCIGTTGASMLMVRPVIKMNSWRKRKGHIMIFFIFMVSNMGGCLTPIGDPPLLMGFMRGVPFFWSLHLFPVLILNMVILLFVFYHLDMRSYKKDIAEGRKPDISKPGTEFKIEGLHNIIFLVMIVVGVILSGMLPGMPVFQDAAGNVKGIHIFGEVTLSFPSIIEIVLILAAAFLSFKTTDKRIRVRNHFTWGAIKEVAVLFIGIFITMQPALMLLKAVGPNLGITEPYQMFWATGALSSFLDNTPTYLVFLTTAGTLGFTNGIATTLGTVPVKLLSAISCGAVFMGANTYIGNAPNFMVKTLSDENGINMPSFFGYMAWSICFLVPVFIIDMLVFFL</sequence>
<feature type="transmembrane region" description="Helical" evidence="1">
    <location>
        <begin position="170"/>
        <end position="189"/>
    </location>
</feature>
<reference evidence="3 4" key="1">
    <citation type="submission" date="2018-02" db="EMBL/GenBank/DDBJ databases">
        <title>Complete genome sequencing of Faecalibacterium prausnitzii strains isolated from the human gut.</title>
        <authorList>
            <person name="Fitzgerald B.C."/>
            <person name="Shkoporov A.N."/>
            <person name="Ross P.R."/>
            <person name="Hill C."/>
        </authorList>
    </citation>
    <scope>NUCLEOTIDE SEQUENCE [LARGE SCALE GENOMIC DNA]</scope>
    <source>
        <strain evidence="3 4">APC942/31-1</strain>
    </source>
</reference>
<feature type="transmembrane region" description="Helical" evidence="1">
    <location>
        <begin position="67"/>
        <end position="86"/>
    </location>
</feature>
<accession>A0A367G173</accession>
<name>A0A367G173_9FIRM</name>
<feature type="chain" id="PRO_5016570939" evidence="2">
    <location>
        <begin position="25"/>
        <end position="479"/>
    </location>
</feature>
<feature type="transmembrane region" description="Helical" evidence="1">
    <location>
        <begin position="455"/>
        <end position="478"/>
    </location>
</feature>
<evidence type="ECO:0000256" key="1">
    <source>
        <dbReference type="SAM" id="Phobius"/>
    </source>
</evidence>
<feature type="transmembrane region" description="Helical" evidence="1">
    <location>
        <begin position="339"/>
        <end position="360"/>
    </location>
</feature>
<dbReference type="EMBL" id="PSQG01000012">
    <property type="protein sequence ID" value="RCH43659.1"/>
    <property type="molecule type" value="Genomic_DNA"/>
</dbReference>
<evidence type="ECO:0000313" key="4">
    <source>
        <dbReference type="Proteomes" id="UP000253208"/>
    </source>
</evidence>
<gene>
    <name evidence="3" type="ORF">C4886_09545</name>
</gene>
<comment type="caution">
    <text evidence="3">The sequence shown here is derived from an EMBL/GenBank/DDBJ whole genome shotgun (WGS) entry which is preliminary data.</text>
</comment>
<feature type="transmembrane region" description="Helical" evidence="1">
    <location>
        <begin position="299"/>
        <end position="318"/>
    </location>
</feature>
<organism evidence="3 4">
    <name type="scientific">Blautia obeum</name>
    <dbReference type="NCBI Taxonomy" id="40520"/>
    <lineage>
        <taxon>Bacteria</taxon>
        <taxon>Bacillati</taxon>
        <taxon>Bacillota</taxon>
        <taxon>Clostridia</taxon>
        <taxon>Lachnospirales</taxon>
        <taxon>Lachnospiraceae</taxon>
        <taxon>Blautia</taxon>
    </lineage>
</organism>
<dbReference type="Pfam" id="PF16980">
    <property type="entry name" value="CitMHS_2"/>
    <property type="match status" value="1"/>
</dbReference>
<keyword evidence="1" id="KW-1133">Transmembrane helix</keyword>
<feature type="signal peptide" evidence="2">
    <location>
        <begin position="1"/>
        <end position="24"/>
    </location>
</feature>
<feature type="transmembrane region" description="Helical" evidence="1">
    <location>
        <begin position="209"/>
        <end position="227"/>
    </location>
</feature>
<dbReference type="AlphaFoldDB" id="A0A367G173"/>
<feature type="transmembrane region" description="Helical" evidence="1">
    <location>
        <begin position="34"/>
        <end position="55"/>
    </location>
</feature>
<dbReference type="PROSITE" id="PS51257">
    <property type="entry name" value="PROKAR_LIPOPROTEIN"/>
    <property type="match status" value="1"/>
</dbReference>
<dbReference type="InterPro" id="IPR031566">
    <property type="entry name" value="CitMHS_2"/>
</dbReference>
<feature type="transmembrane region" description="Helical" evidence="1">
    <location>
        <begin position="389"/>
        <end position="409"/>
    </location>
</feature>
<proteinExistence type="predicted"/>
<evidence type="ECO:0000313" key="3">
    <source>
        <dbReference type="EMBL" id="RCH43659.1"/>
    </source>
</evidence>
<dbReference type="RefSeq" id="WP_114002193.1">
    <property type="nucleotide sequence ID" value="NZ_PSQG01000012.1"/>
</dbReference>
<dbReference type="Proteomes" id="UP000253208">
    <property type="component" value="Unassembled WGS sequence"/>
</dbReference>
<feature type="transmembrane region" description="Helical" evidence="1">
    <location>
        <begin position="259"/>
        <end position="279"/>
    </location>
</feature>
<feature type="transmembrane region" description="Helical" evidence="1">
    <location>
        <begin position="416"/>
        <end position="435"/>
    </location>
</feature>
<evidence type="ECO:0000256" key="2">
    <source>
        <dbReference type="SAM" id="SignalP"/>
    </source>
</evidence>